<accession>T5A816</accession>
<dbReference type="AlphaFoldDB" id="T5A816"/>
<protein>
    <submittedName>
        <fullName evidence="3">Uncharacterized protein</fullName>
    </submittedName>
</protein>
<gene>
    <name evidence="3" type="ORF">OCS_06330</name>
</gene>
<dbReference type="InterPro" id="IPR021460">
    <property type="entry name" value="DUF3112"/>
</dbReference>
<feature type="transmembrane region" description="Helical" evidence="2">
    <location>
        <begin position="205"/>
        <end position="226"/>
    </location>
</feature>
<dbReference type="eggNOG" id="ENOG502QS69">
    <property type="taxonomic scope" value="Eukaryota"/>
</dbReference>
<name>T5A816_OPHSC</name>
<feature type="transmembrane region" description="Helical" evidence="2">
    <location>
        <begin position="323"/>
        <end position="345"/>
    </location>
</feature>
<dbReference type="PANTHER" id="PTHR35184">
    <property type="entry name" value="YALI0C10208P"/>
    <property type="match status" value="1"/>
</dbReference>
<dbReference type="EMBL" id="KE655944">
    <property type="protein sequence ID" value="EQK97957.1"/>
    <property type="molecule type" value="Genomic_DNA"/>
</dbReference>
<evidence type="ECO:0000313" key="4">
    <source>
        <dbReference type="Proteomes" id="UP000019374"/>
    </source>
</evidence>
<feature type="transmembrane region" description="Helical" evidence="2">
    <location>
        <begin position="146"/>
        <end position="166"/>
    </location>
</feature>
<dbReference type="PANTHER" id="PTHR35184:SF1">
    <property type="entry name" value="INTEGRAL MEMBRANE PROTEIN"/>
    <property type="match status" value="1"/>
</dbReference>
<evidence type="ECO:0000256" key="1">
    <source>
        <dbReference type="SAM" id="MobiDB-lite"/>
    </source>
</evidence>
<feature type="compositionally biased region" description="Basic and acidic residues" evidence="1">
    <location>
        <begin position="1"/>
        <end position="16"/>
    </location>
</feature>
<evidence type="ECO:0000256" key="2">
    <source>
        <dbReference type="SAM" id="Phobius"/>
    </source>
</evidence>
<dbReference type="Pfam" id="PF11309">
    <property type="entry name" value="DUF3112"/>
    <property type="match status" value="1"/>
</dbReference>
<dbReference type="Proteomes" id="UP000019374">
    <property type="component" value="Unassembled WGS sequence"/>
</dbReference>
<sequence>MKRHAARSDVLARRNDSSPATRSDVLADSSPGRRDAVVAEVATQVEIFMCLPSDTVARAALMSDVAFVLPITSTVGQPRAPQTATLSRPVATPGPAAAVPGAVASASAMPPLGQAAMAPGPMTIDPANGPFLGGVPTGTGDVLPTAVFLILFALGAFTHISIYRANSKRGHKFLLSDLMFDFCMVRCVTCILRIIWAFFGPRGIILAALIFENGGSVVVFAVNLFFAQRIVRAMHPRIGWHPAFGYFSLFLVFSVPTIIVMNVALLSVSFFSVGNVARLDALEEALKFGSAWNLMLSVMPLVMIFIACALPGPPAENFGSGELRCKASVLVFSAVTLSSGAAVRLASLTNPAAALAMSPLFDRSVFYVTGFMLEIMTVIAYAYFRVDLLFHVPNGSRGPGDYTGAKMIGDRSWSSREIEGEFARLGIRYQRLQAPSGSQSGEFIAVFYPSEAANMSGGLRGAAPRYGNADLPRRSARVSRSRTLIDSVKPSWPRGPTRTLHKSEKTLTSQFDS</sequence>
<feature type="region of interest" description="Disordered" evidence="1">
    <location>
        <begin position="1"/>
        <end position="33"/>
    </location>
</feature>
<reference evidence="3 4" key="1">
    <citation type="journal article" date="2013" name="Chin. Sci. Bull.">
        <title>Genome survey uncovers the secrets of sex and lifestyle in caterpillar fungus.</title>
        <authorList>
            <person name="Hu X."/>
            <person name="Zhang Y."/>
            <person name="Xiao G."/>
            <person name="Zheng P."/>
            <person name="Xia Y."/>
            <person name="Zhang X."/>
            <person name="St Leger R.J."/>
            <person name="Liu X."/>
            <person name="Wang C."/>
        </authorList>
    </citation>
    <scope>NUCLEOTIDE SEQUENCE [LARGE SCALE GENOMIC DNA]</scope>
    <source>
        <strain evidence="4">Co18 / CGMCC 3.14243</strain>
        <tissue evidence="3">Fruit-body</tissue>
    </source>
</reference>
<feature type="transmembrane region" description="Helical" evidence="2">
    <location>
        <begin position="178"/>
        <end position="199"/>
    </location>
</feature>
<dbReference type="HOGENOM" id="CLU_024263_2_1_1"/>
<feature type="region of interest" description="Disordered" evidence="1">
    <location>
        <begin position="487"/>
        <end position="513"/>
    </location>
</feature>
<feature type="transmembrane region" description="Helical" evidence="2">
    <location>
        <begin position="365"/>
        <end position="384"/>
    </location>
</feature>
<evidence type="ECO:0000313" key="3">
    <source>
        <dbReference type="EMBL" id="EQK97957.1"/>
    </source>
</evidence>
<organism evidence="3 4">
    <name type="scientific">Ophiocordyceps sinensis (strain Co18 / CGMCC 3.14243)</name>
    <name type="common">Yarsagumba caterpillar fungus</name>
    <name type="synonym">Hirsutella sinensis</name>
    <dbReference type="NCBI Taxonomy" id="911162"/>
    <lineage>
        <taxon>Eukaryota</taxon>
        <taxon>Fungi</taxon>
        <taxon>Dikarya</taxon>
        <taxon>Ascomycota</taxon>
        <taxon>Pezizomycotina</taxon>
        <taxon>Sordariomycetes</taxon>
        <taxon>Hypocreomycetidae</taxon>
        <taxon>Hypocreales</taxon>
        <taxon>Ophiocordycipitaceae</taxon>
        <taxon>Ophiocordyceps</taxon>
    </lineage>
</organism>
<feature type="transmembrane region" description="Helical" evidence="2">
    <location>
        <begin position="246"/>
        <end position="271"/>
    </location>
</feature>
<keyword evidence="2" id="KW-0812">Transmembrane</keyword>
<keyword evidence="2" id="KW-0472">Membrane</keyword>
<keyword evidence="2" id="KW-1133">Transmembrane helix</keyword>
<feature type="transmembrane region" description="Helical" evidence="2">
    <location>
        <begin position="291"/>
        <end position="311"/>
    </location>
</feature>
<proteinExistence type="predicted"/>
<dbReference type="OrthoDB" id="3357002at2759"/>